<name>A0A0C3EHV3_9AGAM</name>
<sequence length="53" mass="6102">MCMRLCSVRCHFEKHPNHPRVEDFRQAGGRITTDACELIVEATVNDDVLPRPH</sequence>
<reference evidence="1 2" key="1">
    <citation type="submission" date="2014-04" db="EMBL/GenBank/DDBJ databases">
        <authorList>
            <consortium name="DOE Joint Genome Institute"/>
            <person name="Kuo A."/>
            <person name="Kohler A."/>
            <person name="Nagy L.G."/>
            <person name="Floudas D."/>
            <person name="Copeland A."/>
            <person name="Barry K.W."/>
            <person name="Cichocki N."/>
            <person name="Veneault-Fourrey C."/>
            <person name="LaButti K."/>
            <person name="Lindquist E.A."/>
            <person name="Lipzen A."/>
            <person name="Lundell T."/>
            <person name="Morin E."/>
            <person name="Murat C."/>
            <person name="Sun H."/>
            <person name="Tunlid A."/>
            <person name="Henrissat B."/>
            <person name="Grigoriev I.V."/>
            <person name="Hibbett D.S."/>
            <person name="Martin F."/>
            <person name="Nordberg H.P."/>
            <person name="Cantor M.N."/>
            <person name="Hua S.X."/>
        </authorList>
    </citation>
    <scope>NUCLEOTIDE SEQUENCE [LARGE SCALE GENOMIC DNA]</scope>
    <source>
        <strain evidence="1 2">Foug A</strain>
    </source>
</reference>
<dbReference type="AlphaFoldDB" id="A0A0C3EHV3"/>
<gene>
    <name evidence="1" type="ORF">SCLCIDRAFT_1209988</name>
</gene>
<dbReference type="InParanoid" id="A0A0C3EHV3"/>
<evidence type="ECO:0000313" key="2">
    <source>
        <dbReference type="Proteomes" id="UP000053989"/>
    </source>
</evidence>
<reference evidence="2" key="2">
    <citation type="submission" date="2015-01" db="EMBL/GenBank/DDBJ databases">
        <title>Evolutionary Origins and Diversification of the Mycorrhizal Mutualists.</title>
        <authorList>
            <consortium name="DOE Joint Genome Institute"/>
            <consortium name="Mycorrhizal Genomics Consortium"/>
            <person name="Kohler A."/>
            <person name="Kuo A."/>
            <person name="Nagy L.G."/>
            <person name="Floudas D."/>
            <person name="Copeland A."/>
            <person name="Barry K.W."/>
            <person name="Cichocki N."/>
            <person name="Veneault-Fourrey C."/>
            <person name="LaButti K."/>
            <person name="Lindquist E.A."/>
            <person name="Lipzen A."/>
            <person name="Lundell T."/>
            <person name="Morin E."/>
            <person name="Murat C."/>
            <person name="Riley R."/>
            <person name="Ohm R."/>
            <person name="Sun H."/>
            <person name="Tunlid A."/>
            <person name="Henrissat B."/>
            <person name="Grigoriev I.V."/>
            <person name="Hibbett D.S."/>
            <person name="Martin F."/>
        </authorList>
    </citation>
    <scope>NUCLEOTIDE SEQUENCE [LARGE SCALE GENOMIC DNA]</scope>
    <source>
        <strain evidence="2">Foug A</strain>
    </source>
</reference>
<organism evidence="1 2">
    <name type="scientific">Scleroderma citrinum Foug A</name>
    <dbReference type="NCBI Taxonomy" id="1036808"/>
    <lineage>
        <taxon>Eukaryota</taxon>
        <taxon>Fungi</taxon>
        <taxon>Dikarya</taxon>
        <taxon>Basidiomycota</taxon>
        <taxon>Agaricomycotina</taxon>
        <taxon>Agaricomycetes</taxon>
        <taxon>Agaricomycetidae</taxon>
        <taxon>Boletales</taxon>
        <taxon>Sclerodermatineae</taxon>
        <taxon>Sclerodermataceae</taxon>
        <taxon>Scleroderma</taxon>
    </lineage>
</organism>
<keyword evidence="2" id="KW-1185">Reference proteome</keyword>
<evidence type="ECO:0000313" key="1">
    <source>
        <dbReference type="EMBL" id="KIM67854.1"/>
    </source>
</evidence>
<dbReference type="Proteomes" id="UP000053989">
    <property type="component" value="Unassembled WGS sequence"/>
</dbReference>
<dbReference type="EMBL" id="KN822011">
    <property type="protein sequence ID" value="KIM67854.1"/>
    <property type="molecule type" value="Genomic_DNA"/>
</dbReference>
<proteinExistence type="predicted"/>
<accession>A0A0C3EHV3</accession>
<protein>
    <submittedName>
        <fullName evidence="1">Uncharacterized protein</fullName>
    </submittedName>
</protein>
<dbReference type="HOGENOM" id="CLU_3070066_0_0_1"/>